<dbReference type="PANTHER" id="PTHR24232:SF53">
    <property type="entry name" value="G-PROTEIN COUPLED RECEPTORS FAMILY 1 PROFILE DOMAIN-CONTAINING PROTEIN"/>
    <property type="match status" value="1"/>
</dbReference>
<dbReference type="Pfam" id="PF00001">
    <property type="entry name" value="7tm_1"/>
    <property type="match status" value="1"/>
</dbReference>
<keyword evidence="12" id="KW-1185">Reference proteome</keyword>
<gene>
    <name evidence="11" type="ORF">GSLYS_00000082001</name>
</gene>
<feature type="transmembrane region" description="Helical" evidence="9">
    <location>
        <begin position="94"/>
        <end position="113"/>
    </location>
</feature>
<keyword evidence="4" id="KW-0297">G-protein coupled receptor</keyword>
<dbReference type="EMBL" id="CAXITT010000001">
    <property type="protein sequence ID" value="CAL1525905.1"/>
    <property type="molecule type" value="Genomic_DNA"/>
</dbReference>
<evidence type="ECO:0000256" key="9">
    <source>
        <dbReference type="SAM" id="Phobius"/>
    </source>
</evidence>
<dbReference type="PROSITE" id="PS50262">
    <property type="entry name" value="G_PROTEIN_RECEP_F1_2"/>
    <property type="match status" value="1"/>
</dbReference>
<dbReference type="Proteomes" id="UP001497497">
    <property type="component" value="Unassembled WGS sequence"/>
</dbReference>
<feature type="non-terminal residue" evidence="11">
    <location>
        <position position="1"/>
    </location>
</feature>
<feature type="transmembrane region" description="Helical" evidence="9">
    <location>
        <begin position="36"/>
        <end position="55"/>
    </location>
</feature>
<organism evidence="11 12">
    <name type="scientific">Lymnaea stagnalis</name>
    <name type="common">Great pond snail</name>
    <name type="synonym">Helix stagnalis</name>
    <dbReference type="NCBI Taxonomy" id="6523"/>
    <lineage>
        <taxon>Eukaryota</taxon>
        <taxon>Metazoa</taxon>
        <taxon>Spiralia</taxon>
        <taxon>Lophotrochozoa</taxon>
        <taxon>Mollusca</taxon>
        <taxon>Gastropoda</taxon>
        <taxon>Heterobranchia</taxon>
        <taxon>Euthyneura</taxon>
        <taxon>Panpulmonata</taxon>
        <taxon>Hygrophila</taxon>
        <taxon>Lymnaeoidea</taxon>
        <taxon>Lymnaeidae</taxon>
        <taxon>Lymnaea</taxon>
    </lineage>
</organism>
<evidence type="ECO:0000256" key="4">
    <source>
        <dbReference type="ARBA" id="ARBA00023040"/>
    </source>
</evidence>
<feature type="non-terminal residue" evidence="11">
    <location>
        <position position="215"/>
    </location>
</feature>
<dbReference type="GO" id="GO:0007200">
    <property type="term" value="P:phospholipase C-activating G protein-coupled receptor signaling pathway"/>
    <property type="evidence" value="ECO:0007669"/>
    <property type="project" value="TreeGrafter"/>
</dbReference>
<dbReference type="InterPro" id="IPR000276">
    <property type="entry name" value="GPCR_Rhodpsn"/>
</dbReference>
<name>A0AAV2GWT6_LYMST</name>
<keyword evidence="2 9" id="KW-0812">Transmembrane</keyword>
<keyword evidence="7" id="KW-0325">Glycoprotein</keyword>
<dbReference type="GO" id="GO:0005886">
    <property type="term" value="C:plasma membrane"/>
    <property type="evidence" value="ECO:0007669"/>
    <property type="project" value="TreeGrafter"/>
</dbReference>
<accession>A0AAV2GWT6</accession>
<evidence type="ECO:0000313" key="12">
    <source>
        <dbReference type="Proteomes" id="UP001497497"/>
    </source>
</evidence>
<dbReference type="Gene3D" id="1.20.1070.10">
    <property type="entry name" value="Rhodopsin 7-helix transmembrane proteins"/>
    <property type="match status" value="1"/>
</dbReference>
<dbReference type="GO" id="GO:0004930">
    <property type="term" value="F:G protein-coupled receptor activity"/>
    <property type="evidence" value="ECO:0007669"/>
    <property type="project" value="UniProtKB-KW"/>
</dbReference>
<evidence type="ECO:0000259" key="10">
    <source>
        <dbReference type="PROSITE" id="PS50262"/>
    </source>
</evidence>
<keyword evidence="8" id="KW-0807">Transducer</keyword>
<evidence type="ECO:0000256" key="8">
    <source>
        <dbReference type="ARBA" id="ARBA00023224"/>
    </source>
</evidence>
<keyword evidence="3 9" id="KW-1133">Transmembrane helix</keyword>
<sequence>FVRIAWWITTLISFERCLCIAMPLKVKQIVTPRSTTCVLLLMVFIPLTGMYPVLIGRRIGDVSVKNVTVTGFYYAENGQFLNKVSEIFSVVMQFSSYIINAICAAVIIIQLNIDSKWRNQSSSSGKLVNARVSRDKRITKMVAFISSLFILCSLASCISYILVVSHVPGYSNKFTDTTYLAVREFTISLEAINSSGNNLVYYAMSSKYRSVFNQL</sequence>
<keyword evidence="5 9" id="KW-0472">Membrane</keyword>
<evidence type="ECO:0000256" key="3">
    <source>
        <dbReference type="ARBA" id="ARBA00022989"/>
    </source>
</evidence>
<proteinExistence type="predicted"/>
<comment type="caution">
    <text evidence="11">The sequence shown here is derived from an EMBL/GenBank/DDBJ whole genome shotgun (WGS) entry which is preliminary data.</text>
</comment>
<evidence type="ECO:0000256" key="5">
    <source>
        <dbReference type="ARBA" id="ARBA00023136"/>
    </source>
</evidence>
<protein>
    <recommendedName>
        <fullName evidence="10">G-protein coupled receptors family 1 profile domain-containing protein</fullName>
    </recommendedName>
</protein>
<feature type="transmembrane region" description="Helical" evidence="9">
    <location>
        <begin position="141"/>
        <end position="163"/>
    </location>
</feature>
<dbReference type="SUPFAM" id="SSF81321">
    <property type="entry name" value="Family A G protein-coupled receptor-like"/>
    <property type="match status" value="1"/>
</dbReference>
<dbReference type="InterPro" id="IPR017452">
    <property type="entry name" value="GPCR_Rhodpsn_7TM"/>
</dbReference>
<comment type="subcellular location">
    <subcellularLocation>
        <location evidence="1">Membrane</location>
        <topology evidence="1">Multi-pass membrane protein</topology>
    </subcellularLocation>
</comment>
<evidence type="ECO:0000256" key="6">
    <source>
        <dbReference type="ARBA" id="ARBA00023170"/>
    </source>
</evidence>
<feature type="domain" description="G-protein coupled receptors family 1 profile" evidence="10">
    <location>
        <begin position="1"/>
        <end position="201"/>
    </location>
</feature>
<evidence type="ECO:0000256" key="7">
    <source>
        <dbReference type="ARBA" id="ARBA00023180"/>
    </source>
</evidence>
<evidence type="ECO:0000256" key="1">
    <source>
        <dbReference type="ARBA" id="ARBA00004141"/>
    </source>
</evidence>
<dbReference type="AlphaFoldDB" id="A0AAV2GWT6"/>
<keyword evidence="6" id="KW-0675">Receptor</keyword>
<reference evidence="11 12" key="1">
    <citation type="submission" date="2024-04" db="EMBL/GenBank/DDBJ databases">
        <authorList>
            <consortium name="Genoscope - CEA"/>
            <person name="William W."/>
        </authorList>
    </citation>
    <scope>NUCLEOTIDE SEQUENCE [LARGE SCALE GENOMIC DNA]</scope>
</reference>
<evidence type="ECO:0000256" key="2">
    <source>
        <dbReference type="ARBA" id="ARBA00022692"/>
    </source>
</evidence>
<dbReference type="PANTHER" id="PTHR24232">
    <property type="entry name" value="G-PROTEIN COUPLED RECEPTOR"/>
    <property type="match status" value="1"/>
</dbReference>
<evidence type="ECO:0000313" key="11">
    <source>
        <dbReference type="EMBL" id="CAL1525905.1"/>
    </source>
</evidence>
<dbReference type="GO" id="GO:0035025">
    <property type="term" value="P:positive regulation of Rho protein signal transduction"/>
    <property type="evidence" value="ECO:0007669"/>
    <property type="project" value="TreeGrafter"/>
</dbReference>